<sequence>MNLIMAEYEVVSSSELLQAQELIWNCSLNFIKPMSLKCAIELGIPDIIHNHGQPITISELISSLPIHPSKAHCISRLMRILVHFGFFSTHQNVDKIDGQQQEEDKYSLTLASRLLLKDGPLRATPFFLVQLNPLLITPWHFLSTWLKNGDPTPFEMVHGRNFWDGVGHDPMVKYLFTEAMATDSHLMAKVIVEEVKEVFEGLSSLVDVGGGTGIMAKGIVKAFPNIKCTVLDLPYVVANLKGTNNLNFIEGDMFKKIPSTNAVLLKWILHDWSDEEAVNILRKCREAIWSKDRGGKVIIIDMVVDSPKIDRKSAETQLCFDMLMMVNLTGKERNEKEWGKLFLAAGFSNYKITPIVGLRYLIEVYP</sequence>
<evidence type="ECO:0000313" key="7">
    <source>
        <dbReference type="EMBL" id="PON81564.1"/>
    </source>
</evidence>
<dbReference type="SUPFAM" id="SSF53335">
    <property type="entry name" value="S-adenosyl-L-methionine-dependent methyltransferases"/>
    <property type="match status" value="1"/>
</dbReference>
<dbReference type="InterPro" id="IPR036388">
    <property type="entry name" value="WH-like_DNA-bd_sf"/>
</dbReference>
<dbReference type="Pfam" id="PF00891">
    <property type="entry name" value="Methyltransf_2"/>
    <property type="match status" value="1"/>
</dbReference>
<feature type="active site" description="Proton acceptor" evidence="4">
    <location>
        <position position="270"/>
    </location>
</feature>
<dbReference type="InterPro" id="IPR029063">
    <property type="entry name" value="SAM-dependent_MTases_sf"/>
</dbReference>
<dbReference type="SUPFAM" id="SSF46785">
    <property type="entry name" value="Winged helix' DNA-binding domain"/>
    <property type="match status" value="1"/>
</dbReference>
<dbReference type="GO" id="GO:0046983">
    <property type="term" value="F:protein dimerization activity"/>
    <property type="evidence" value="ECO:0007669"/>
    <property type="project" value="InterPro"/>
</dbReference>
<dbReference type="InterPro" id="IPR012967">
    <property type="entry name" value="COMT_dimerisation"/>
</dbReference>
<comment type="caution">
    <text evidence="7">The sequence shown here is derived from an EMBL/GenBank/DDBJ whole genome shotgun (WGS) entry which is preliminary data.</text>
</comment>
<dbReference type="AlphaFoldDB" id="A0A2P5E7N7"/>
<feature type="domain" description="O-methyltransferase dimerisation" evidence="6">
    <location>
        <begin position="24"/>
        <end position="118"/>
    </location>
</feature>
<dbReference type="PROSITE" id="PS51683">
    <property type="entry name" value="SAM_OMT_II"/>
    <property type="match status" value="1"/>
</dbReference>
<dbReference type="Gene3D" id="1.10.10.10">
    <property type="entry name" value="Winged helix-like DNA-binding domain superfamily/Winged helix DNA-binding domain"/>
    <property type="match status" value="1"/>
</dbReference>
<dbReference type="OrthoDB" id="1156298at2759"/>
<name>A0A2P5E7N7_TREOI</name>
<keyword evidence="8" id="KW-1185">Reference proteome</keyword>
<dbReference type="STRING" id="63057.A0A2P5E7N7"/>
<dbReference type="InterPro" id="IPR016461">
    <property type="entry name" value="COMT-like"/>
</dbReference>
<dbReference type="EMBL" id="JXTC01000213">
    <property type="protein sequence ID" value="PON81564.1"/>
    <property type="molecule type" value="Genomic_DNA"/>
</dbReference>
<dbReference type="GO" id="GO:0008171">
    <property type="term" value="F:O-methyltransferase activity"/>
    <property type="evidence" value="ECO:0007669"/>
    <property type="project" value="InterPro"/>
</dbReference>
<protein>
    <submittedName>
        <fullName evidence="7">O-methyltransferase COMT-type</fullName>
    </submittedName>
</protein>
<evidence type="ECO:0000256" key="1">
    <source>
        <dbReference type="ARBA" id="ARBA00022603"/>
    </source>
</evidence>
<feature type="domain" description="O-methyltransferase C-terminal" evidence="5">
    <location>
        <begin position="139"/>
        <end position="348"/>
    </location>
</feature>
<evidence type="ECO:0000256" key="4">
    <source>
        <dbReference type="PIRSR" id="PIRSR005739-1"/>
    </source>
</evidence>
<dbReference type="InterPro" id="IPR001077">
    <property type="entry name" value="COMT_C"/>
</dbReference>
<evidence type="ECO:0000259" key="6">
    <source>
        <dbReference type="Pfam" id="PF08100"/>
    </source>
</evidence>
<dbReference type="Gene3D" id="3.40.50.150">
    <property type="entry name" value="Vaccinia Virus protein VP39"/>
    <property type="match status" value="1"/>
</dbReference>
<dbReference type="GO" id="GO:0008757">
    <property type="term" value="F:S-adenosylmethionine-dependent methyltransferase activity"/>
    <property type="evidence" value="ECO:0007669"/>
    <property type="project" value="UniProtKB-ARBA"/>
</dbReference>
<keyword evidence="1 7" id="KW-0489">Methyltransferase</keyword>
<evidence type="ECO:0000256" key="3">
    <source>
        <dbReference type="ARBA" id="ARBA00022691"/>
    </source>
</evidence>
<evidence type="ECO:0000313" key="8">
    <source>
        <dbReference type="Proteomes" id="UP000237000"/>
    </source>
</evidence>
<keyword evidence="3" id="KW-0949">S-adenosyl-L-methionine</keyword>
<dbReference type="Pfam" id="PF08100">
    <property type="entry name" value="Dimerisation"/>
    <property type="match status" value="1"/>
</dbReference>
<gene>
    <name evidence="7" type="ORF">TorRG33x02_226020</name>
</gene>
<dbReference type="GO" id="GO:0009717">
    <property type="term" value="P:isoflavonoid biosynthetic process"/>
    <property type="evidence" value="ECO:0007669"/>
    <property type="project" value="UniProtKB-ARBA"/>
</dbReference>
<evidence type="ECO:0000256" key="2">
    <source>
        <dbReference type="ARBA" id="ARBA00022679"/>
    </source>
</evidence>
<keyword evidence="2 7" id="KW-0808">Transferase</keyword>
<proteinExistence type="predicted"/>
<dbReference type="GO" id="GO:0032259">
    <property type="term" value="P:methylation"/>
    <property type="evidence" value="ECO:0007669"/>
    <property type="project" value="UniProtKB-KW"/>
</dbReference>
<reference evidence="8" key="1">
    <citation type="submission" date="2016-06" db="EMBL/GenBank/DDBJ databases">
        <title>Parallel loss of symbiosis genes in relatives of nitrogen-fixing non-legume Parasponia.</title>
        <authorList>
            <person name="Van Velzen R."/>
            <person name="Holmer R."/>
            <person name="Bu F."/>
            <person name="Rutten L."/>
            <person name="Van Zeijl A."/>
            <person name="Liu W."/>
            <person name="Santuari L."/>
            <person name="Cao Q."/>
            <person name="Sharma T."/>
            <person name="Shen D."/>
            <person name="Roswanjaya Y."/>
            <person name="Wardhani T."/>
            <person name="Kalhor M.S."/>
            <person name="Jansen J."/>
            <person name="Van den Hoogen J."/>
            <person name="Gungor B."/>
            <person name="Hartog M."/>
            <person name="Hontelez J."/>
            <person name="Verver J."/>
            <person name="Yang W.-C."/>
            <person name="Schijlen E."/>
            <person name="Repin R."/>
            <person name="Schilthuizen M."/>
            <person name="Schranz E."/>
            <person name="Heidstra R."/>
            <person name="Miyata K."/>
            <person name="Fedorova E."/>
            <person name="Kohlen W."/>
            <person name="Bisseling T."/>
            <person name="Smit S."/>
            <person name="Geurts R."/>
        </authorList>
    </citation>
    <scope>NUCLEOTIDE SEQUENCE [LARGE SCALE GENOMIC DNA]</scope>
    <source>
        <strain evidence="8">cv. RG33-2</strain>
    </source>
</reference>
<dbReference type="FunFam" id="1.10.10.10:FF:000213">
    <property type="entry name" value="Coniferyl alcohol 9-O-methyltransferase"/>
    <property type="match status" value="1"/>
</dbReference>
<dbReference type="InParanoid" id="A0A2P5E7N7"/>
<dbReference type="PIRSF" id="PIRSF005739">
    <property type="entry name" value="O-mtase"/>
    <property type="match status" value="1"/>
</dbReference>
<dbReference type="Proteomes" id="UP000237000">
    <property type="component" value="Unassembled WGS sequence"/>
</dbReference>
<dbReference type="PANTHER" id="PTHR11746">
    <property type="entry name" value="O-METHYLTRANSFERASE"/>
    <property type="match status" value="1"/>
</dbReference>
<dbReference type="FunFam" id="3.40.50.150:FF:000057">
    <property type="entry name" value="O-methyltransferase ZRP4"/>
    <property type="match status" value="1"/>
</dbReference>
<dbReference type="InterPro" id="IPR036390">
    <property type="entry name" value="WH_DNA-bd_sf"/>
</dbReference>
<organism evidence="7 8">
    <name type="scientific">Trema orientale</name>
    <name type="common">Charcoal tree</name>
    <name type="synonym">Celtis orientalis</name>
    <dbReference type="NCBI Taxonomy" id="63057"/>
    <lineage>
        <taxon>Eukaryota</taxon>
        <taxon>Viridiplantae</taxon>
        <taxon>Streptophyta</taxon>
        <taxon>Embryophyta</taxon>
        <taxon>Tracheophyta</taxon>
        <taxon>Spermatophyta</taxon>
        <taxon>Magnoliopsida</taxon>
        <taxon>eudicotyledons</taxon>
        <taxon>Gunneridae</taxon>
        <taxon>Pentapetalae</taxon>
        <taxon>rosids</taxon>
        <taxon>fabids</taxon>
        <taxon>Rosales</taxon>
        <taxon>Cannabaceae</taxon>
        <taxon>Trema</taxon>
    </lineage>
</organism>
<accession>A0A2P5E7N7</accession>
<evidence type="ECO:0000259" key="5">
    <source>
        <dbReference type="Pfam" id="PF00891"/>
    </source>
</evidence>